<dbReference type="HOGENOM" id="CLU_792370_0_0_1"/>
<dbReference type="PANTHER" id="PTHR10039:SF5">
    <property type="entry name" value="NACHT DOMAIN-CONTAINING PROTEIN"/>
    <property type="match status" value="1"/>
</dbReference>
<evidence type="ECO:0008006" key="2">
    <source>
        <dbReference type="Google" id="ProtNLM"/>
    </source>
</evidence>
<dbReference type="VEuPathDB" id="FungiDB:FOZG_12924"/>
<evidence type="ECO:0000313" key="1">
    <source>
        <dbReference type="EMBL" id="EWZ33162.1"/>
    </source>
</evidence>
<reference evidence="1" key="1">
    <citation type="submission" date="2011-06" db="EMBL/GenBank/DDBJ databases">
        <title>The Genome Sequence of Fusarium oxysporum Fo47.</title>
        <authorList>
            <consortium name="The Broad Institute Genome Sequencing Platform"/>
            <person name="Ma L.-J."/>
            <person name="Gale L.R."/>
            <person name="Schwartz D.C."/>
            <person name="Zhou S."/>
            <person name="Corby-Kistler H."/>
            <person name="Young S.K."/>
            <person name="Zeng Q."/>
            <person name="Gargeya S."/>
            <person name="Fitzgerald M."/>
            <person name="Haas B."/>
            <person name="Abouelleil A."/>
            <person name="Alvarado L."/>
            <person name="Arachchi H.M."/>
            <person name="Berlin A."/>
            <person name="Brown A."/>
            <person name="Chapman S.B."/>
            <person name="Chen Z."/>
            <person name="Dunbar C."/>
            <person name="Freedman E."/>
            <person name="Gearin G."/>
            <person name="Gellesch M."/>
            <person name="Goldberg J."/>
            <person name="Griggs A."/>
            <person name="Gujja S."/>
            <person name="Heiman D."/>
            <person name="Howarth C."/>
            <person name="Larson L."/>
            <person name="Lui A."/>
            <person name="MacDonald P.J.P."/>
            <person name="Mehta T."/>
            <person name="Montmayeur A."/>
            <person name="Murphy C."/>
            <person name="Neiman D."/>
            <person name="Pearson M."/>
            <person name="Priest M."/>
            <person name="Roberts A."/>
            <person name="Saif S."/>
            <person name="Shea T."/>
            <person name="Shenoy N."/>
            <person name="Sisk P."/>
            <person name="Stolte C."/>
            <person name="Sykes S."/>
            <person name="Wortman J."/>
            <person name="Nusbaum C."/>
            <person name="Birren B."/>
        </authorList>
    </citation>
    <scope>NUCLEOTIDE SEQUENCE [LARGE SCALE GENOMIC DNA]</scope>
    <source>
        <strain evidence="1">Fo47</strain>
    </source>
</reference>
<protein>
    <recommendedName>
        <fullName evidence="2">Fungal N-terminal domain-containing protein</fullName>
    </recommendedName>
</protein>
<gene>
    <name evidence="1" type="ORF">FOZG_12924</name>
</gene>
<sequence>MAELATIALVGNILQFLEVGIKLAATARRAYKSIDGCIKEDKDLLTDTGRLHSLISSIQTNRSLTQGNGQAAVDDSLVQAAKACDEYASELTTLLETMSMRPGVTRTLESLRCAGNSDSWLDSRIFTSFAGDASLFAIPLGPTISSNQSSVTTAINKLRAQSVALEANTTTKLESLKSLILKVKPNDKDSTVQMIGHLENLLPEAQRVKRQHSLLKSLLFHTIKQRHNAIPERHQDTFKLSRTDSRCSMISNNIVERAQGVFLWVILVVDYLRGGLRNNDDYSDLQRLNDLPDDLEEYFKYMLQTIEGVYWESTTRIFRTVIAAEQSLPILGFSFLDQEMGDPGYAVAMQ</sequence>
<organism evidence="1">
    <name type="scientific">Fusarium oxysporum Fo47</name>
    <dbReference type="NCBI Taxonomy" id="660027"/>
    <lineage>
        <taxon>Eukaryota</taxon>
        <taxon>Fungi</taxon>
        <taxon>Dikarya</taxon>
        <taxon>Ascomycota</taxon>
        <taxon>Pezizomycotina</taxon>
        <taxon>Sordariomycetes</taxon>
        <taxon>Hypocreomycetidae</taxon>
        <taxon>Hypocreales</taxon>
        <taxon>Nectriaceae</taxon>
        <taxon>Fusarium</taxon>
        <taxon>Fusarium oxysporum species complex</taxon>
    </lineage>
</organism>
<name>W9JM82_FUSOX</name>
<accession>W9JM82</accession>
<dbReference type="AlphaFoldDB" id="W9JM82"/>
<dbReference type="Proteomes" id="UP000030766">
    <property type="component" value="Unassembled WGS sequence"/>
</dbReference>
<reference evidence="1" key="2">
    <citation type="submission" date="2012-06" db="EMBL/GenBank/DDBJ databases">
        <title>Annotation of the Genome Sequence of Fusarium oxysporum Fo47.</title>
        <authorList>
            <consortium name="The Broad Institute Genomics Platform"/>
            <person name="Ma L.-J."/>
            <person name="Corby-Kistler H."/>
            <person name="Broz K."/>
            <person name="Gale L.R."/>
            <person name="Jonkers W."/>
            <person name="O'Donnell K."/>
            <person name="Ploetz R."/>
            <person name="Steinberg C."/>
            <person name="Schwartz D.C."/>
            <person name="VanEtten H."/>
            <person name="Zhou S."/>
            <person name="Young S.K."/>
            <person name="Zeng Q."/>
            <person name="Gargeya S."/>
            <person name="Fitzgerald M."/>
            <person name="Abouelleil A."/>
            <person name="Alvarado L."/>
            <person name="Chapman S.B."/>
            <person name="Gainer-Dewar J."/>
            <person name="Goldberg J."/>
            <person name="Griggs A."/>
            <person name="Gujja S."/>
            <person name="Hansen M."/>
            <person name="Howarth C."/>
            <person name="Imamovic A."/>
            <person name="Ireland A."/>
            <person name="Larimer J."/>
            <person name="McCowan C."/>
            <person name="Murphy C."/>
            <person name="Pearson M."/>
            <person name="Poon T.W."/>
            <person name="Priest M."/>
            <person name="Roberts A."/>
            <person name="Saif S."/>
            <person name="Shea T."/>
            <person name="Sykes S."/>
            <person name="Wortman J."/>
            <person name="Nusbaum C."/>
            <person name="Birren B."/>
        </authorList>
    </citation>
    <scope>NUCLEOTIDE SEQUENCE</scope>
    <source>
        <strain evidence="1">Fo47</strain>
    </source>
</reference>
<dbReference type="EMBL" id="JH717905">
    <property type="protein sequence ID" value="EWZ33162.1"/>
    <property type="molecule type" value="Genomic_DNA"/>
</dbReference>
<dbReference type="PANTHER" id="PTHR10039">
    <property type="entry name" value="AMELOGENIN"/>
    <property type="match status" value="1"/>
</dbReference>
<proteinExistence type="predicted"/>